<gene>
    <name evidence="2" type="ORF">LTSEMON_6308</name>
</gene>
<dbReference type="AlphaFoldDB" id="G5PX39"/>
<reference evidence="2 3" key="1">
    <citation type="journal article" date="2011" name="BMC Genomics">
        <title>Genome sequencing reveals diversification of virulence factor content and possible host adaptation in distinct subpopulations of Salmonella enterica.</title>
        <authorList>
            <person name="den Bakker H.C."/>
            <person name="Moreno Switt A.I."/>
            <person name="Govoni G."/>
            <person name="Cummings C.A."/>
            <person name="Ranieri M.L."/>
            <person name="Degoricija L."/>
            <person name="Hoelzer K."/>
            <person name="Rodriguez-Rivera L.D."/>
            <person name="Brown S."/>
            <person name="Bolchacova E."/>
            <person name="Furtado M.R."/>
            <person name="Wiedmann M."/>
        </authorList>
    </citation>
    <scope>NUCLEOTIDE SEQUENCE [LARGE SCALE GENOMIC DNA]</scope>
    <source>
        <strain evidence="2 3">S5-403</strain>
    </source>
</reference>
<dbReference type="Proteomes" id="UP000003221">
    <property type="component" value="Unassembled WGS sequence"/>
</dbReference>
<accession>G5PX39</accession>
<evidence type="ECO:0000313" key="2">
    <source>
        <dbReference type="EMBL" id="EHC84209.1"/>
    </source>
</evidence>
<evidence type="ECO:0000313" key="3">
    <source>
        <dbReference type="Proteomes" id="UP000003221"/>
    </source>
</evidence>
<dbReference type="PATRIC" id="fig|913242.3.peg.4"/>
<feature type="region of interest" description="Disordered" evidence="1">
    <location>
        <begin position="354"/>
        <end position="376"/>
    </location>
</feature>
<evidence type="ECO:0000256" key="1">
    <source>
        <dbReference type="SAM" id="MobiDB-lite"/>
    </source>
</evidence>
<proteinExistence type="predicted"/>
<dbReference type="InterPro" id="IPR021496">
    <property type="entry name" value="DUF3150"/>
</dbReference>
<protein>
    <recommendedName>
        <fullName evidence="4">DUF3150 domain-containing protein</fullName>
    </recommendedName>
</protein>
<evidence type="ECO:0008006" key="4">
    <source>
        <dbReference type="Google" id="ProtNLM"/>
    </source>
</evidence>
<sequence length="389" mass="44290">MTLNTSMLNKVSAKQISENFAKSAKQISENFANFAKSYPDLLEGAVITKIEISGCQGSRRTDKIDLSYDGDDITDQKSVSKSEVRWIDIKALSFKSTITSRISTLCSRLCIRYSNMWILPVSSMEEFLEGAQEIEREFQAGIQNVVDNYEMHIEAEKNRSPRMSSLIDQLKLTKDDFIKSFRFNIAHFIPFTPISVEGDETQDYYQEQLITDLAEEAMKVYEKISKNNNLRSSTIDRLKQMQNKIISFMFIHKEAAVLAEAIKHIMNNLPKGAISEPRDVAVLQQWFYFMSDASMLKRIISGEQKVTDWLESITRSFNQSSQTEPNALQNTGIEAILDSTNVFQVEPVVENDINNSTFSNTDPVAEPEKSVSQQEDNVENGFDIELKGW</sequence>
<dbReference type="Pfam" id="PF11348">
    <property type="entry name" value="DUF3150"/>
    <property type="match status" value="1"/>
</dbReference>
<dbReference type="EMBL" id="AFCS01000001">
    <property type="protein sequence ID" value="EHC84209.1"/>
    <property type="molecule type" value="Genomic_DNA"/>
</dbReference>
<comment type="caution">
    <text evidence="2">The sequence shown here is derived from an EMBL/GenBank/DDBJ whole genome shotgun (WGS) entry which is preliminary data.</text>
</comment>
<organism evidence="2 3">
    <name type="scientific">Salmonella enterica subsp. enterica serovar Montevideo str. S5-403</name>
    <dbReference type="NCBI Taxonomy" id="913242"/>
    <lineage>
        <taxon>Bacteria</taxon>
        <taxon>Pseudomonadati</taxon>
        <taxon>Pseudomonadota</taxon>
        <taxon>Gammaproteobacteria</taxon>
        <taxon>Enterobacterales</taxon>
        <taxon>Enterobacteriaceae</taxon>
        <taxon>Salmonella</taxon>
    </lineage>
</organism>
<name>G5PX39_SALMO</name>